<dbReference type="Proteomes" id="UP001470230">
    <property type="component" value="Unassembled WGS sequence"/>
</dbReference>
<evidence type="ECO:0000313" key="3">
    <source>
        <dbReference type="Proteomes" id="UP001470230"/>
    </source>
</evidence>
<keyword evidence="3" id="KW-1185">Reference proteome</keyword>
<sequence length="154" mass="17881">MKTSLDLSKYEKVSLISKIKNKETGMIYQGKVSILQMNKYSRDDLIYLSNEVNIISNLNHPSFMRFIGYSPFDFKKKRKPVILTEFFINDSLKTGADIESWNDTKKLINIFGIASAMAYLHSSNIIHRDLQPSNIYLDDYLSPKIGDFWIIEKN</sequence>
<protein>
    <recommendedName>
        <fullName evidence="1">Protein kinase domain-containing protein</fullName>
    </recommendedName>
</protein>
<dbReference type="EMBL" id="JAPFFF010000004">
    <property type="protein sequence ID" value="KAK8891101.1"/>
    <property type="molecule type" value="Genomic_DNA"/>
</dbReference>
<comment type="caution">
    <text evidence="2">The sequence shown here is derived from an EMBL/GenBank/DDBJ whole genome shotgun (WGS) entry which is preliminary data.</text>
</comment>
<reference evidence="2 3" key="1">
    <citation type="submission" date="2024-04" db="EMBL/GenBank/DDBJ databases">
        <title>Tritrichomonas musculus Genome.</title>
        <authorList>
            <person name="Alves-Ferreira E."/>
            <person name="Grigg M."/>
            <person name="Lorenzi H."/>
            <person name="Galac M."/>
        </authorList>
    </citation>
    <scope>NUCLEOTIDE SEQUENCE [LARGE SCALE GENOMIC DNA]</scope>
    <source>
        <strain evidence="2 3">EAF2021</strain>
    </source>
</reference>
<dbReference type="PANTHER" id="PTHR27006">
    <property type="entry name" value="PROMASTIGOTE SURFACE ANTIGEN PROTEIN PSA"/>
    <property type="match status" value="1"/>
</dbReference>
<name>A0ABR2KJ49_9EUKA</name>
<dbReference type="PANTHER" id="PTHR27006:SF606">
    <property type="entry name" value="INTERLEUKIN-1 RECEPTOR-ASSOCIATED KINASE 4"/>
    <property type="match status" value="1"/>
</dbReference>
<accession>A0ABR2KJ49</accession>
<dbReference type="InterPro" id="IPR000719">
    <property type="entry name" value="Prot_kinase_dom"/>
</dbReference>
<organism evidence="2 3">
    <name type="scientific">Tritrichomonas musculus</name>
    <dbReference type="NCBI Taxonomy" id="1915356"/>
    <lineage>
        <taxon>Eukaryota</taxon>
        <taxon>Metamonada</taxon>
        <taxon>Parabasalia</taxon>
        <taxon>Tritrichomonadida</taxon>
        <taxon>Tritrichomonadidae</taxon>
        <taxon>Tritrichomonas</taxon>
    </lineage>
</organism>
<feature type="domain" description="Protein kinase" evidence="1">
    <location>
        <begin position="13"/>
        <end position="154"/>
    </location>
</feature>
<evidence type="ECO:0000259" key="1">
    <source>
        <dbReference type="PROSITE" id="PS50011"/>
    </source>
</evidence>
<dbReference type="InterPro" id="IPR011009">
    <property type="entry name" value="Kinase-like_dom_sf"/>
</dbReference>
<dbReference type="Pfam" id="PF00069">
    <property type="entry name" value="Pkinase"/>
    <property type="match status" value="1"/>
</dbReference>
<dbReference type="SUPFAM" id="SSF56112">
    <property type="entry name" value="Protein kinase-like (PK-like)"/>
    <property type="match status" value="1"/>
</dbReference>
<proteinExistence type="predicted"/>
<gene>
    <name evidence="2" type="ORF">M9Y10_028306</name>
</gene>
<evidence type="ECO:0000313" key="2">
    <source>
        <dbReference type="EMBL" id="KAK8891101.1"/>
    </source>
</evidence>
<dbReference type="Gene3D" id="1.10.510.10">
    <property type="entry name" value="Transferase(Phosphotransferase) domain 1"/>
    <property type="match status" value="1"/>
</dbReference>
<dbReference type="PROSITE" id="PS50011">
    <property type="entry name" value="PROTEIN_KINASE_DOM"/>
    <property type="match status" value="1"/>
</dbReference>